<name>A0A9R0AWS2_CYPCA</name>
<proteinExistence type="predicted"/>
<evidence type="ECO:0000313" key="7">
    <source>
        <dbReference type="RefSeq" id="XP_042613150.1"/>
    </source>
</evidence>
<dbReference type="GO" id="GO:0005737">
    <property type="term" value="C:cytoplasm"/>
    <property type="evidence" value="ECO:0007669"/>
    <property type="project" value="UniProtKB-SubCell"/>
</dbReference>
<dbReference type="GO" id="GO:0006562">
    <property type="term" value="P:L-proline catabolic process"/>
    <property type="evidence" value="ECO:0007669"/>
    <property type="project" value="TreeGrafter"/>
</dbReference>
<dbReference type="Proteomes" id="UP001155660">
    <property type="component" value="Chromosome A5"/>
</dbReference>
<comment type="subcellular location">
    <subcellularLocation>
        <location evidence="2">Cytoplasm</location>
    </subcellularLocation>
</comment>
<dbReference type="InterPro" id="IPR006181">
    <property type="entry name" value="D-amino_acid_oxidase_CS"/>
</dbReference>
<evidence type="ECO:0000256" key="2">
    <source>
        <dbReference type="ARBA" id="ARBA00004496"/>
    </source>
</evidence>
<dbReference type="PROSITE" id="PS00677">
    <property type="entry name" value="DAO"/>
    <property type="match status" value="1"/>
</dbReference>
<evidence type="ECO:0000256" key="1">
    <source>
        <dbReference type="ARBA" id="ARBA00001974"/>
    </source>
</evidence>
<dbReference type="KEGG" id="ccar:122145114"/>
<dbReference type="GO" id="GO:0036088">
    <property type="term" value="P:D-serine catabolic process"/>
    <property type="evidence" value="ECO:0007669"/>
    <property type="project" value="TreeGrafter"/>
</dbReference>
<keyword evidence="5" id="KW-0274">FAD</keyword>
<dbReference type="GeneID" id="122145114"/>
<dbReference type="RefSeq" id="XP_042613150.1">
    <property type="nucleotide sequence ID" value="XM_042757216.1"/>
</dbReference>
<keyword evidence="4" id="KW-0285">Flavoprotein</keyword>
<protein>
    <submittedName>
        <fullName evidence="7">D-amino-acid oxidase-like</fullName>
    </submittedName>
</protein>
<dbReference type="InterPro" id="IPR023209">
    <property type="entry name" value="DAO"/>
</dbReference>
<keyword evidence="3" id="KW-0963">Cytoplasm</keyword>
<dbReference type="OrthoDB" id="2015447at2759"/>
<accession>A0A9R0AWS2</accession>
<dbReference type="GO" id="GO:0055130">
    <property type="term" value="P:D-alanine catabolic process"/>
    <property type="evidence" value="ECO:0007669"/>
    <property type="project" value="TreeGrafter"/>
</dbReference>
<dbReference type="GO" id="GO:0003884">
    <property type="term" value="F:D-amino-acid oxidase activity"/>
    <property type="evidence" value="ECO:0007669"/>
    <property type="project" value="InterPro"/>
</dbReference>
<evidence type="ECO:0000256" key="5">
    <source>
        <dbReference type="ARBA" id="ARBA00022827"/>
    </source>
</evidence>
<evidence type="ECO:0000256" key="4">
    <source>
        <dbReference type="ARBA" id="ARBA00022630"/>
    </source>
</evidence>
<gene>
    <name evidence="7" type="primary">LOC122145114</name>
</gene>
<dbReference type="AlphaFoldDB" id="A0A9R0AWS2"/>
<dbReference type="PANTHER" id="PTHR11530">
    <property type="entry name" value="D-AMINO ACID OXIDASE"/>
    <property type="match status" value="1"/>
</dbReference>
<organism evidence="7">
    <name type="scientific">Cyprinus carpio</name>
    <name type="common">Common carp</name>
    <dbReference type="NCBI Taxonomy" id="7962"/>
    <lineage>
        <taxon>Eukaryota</taxon>
        <taxon>Metazoa</taxon>
        <taxon>Chordata</taxon>
        <taxon>Craniata</taxon>
        <taxon>Vertebrata</taxon>
        <taxon>Euteleostomi</taxon>
        <taxon>Actinopterygii</taxon>
        <taxon>Neopterygii</taxon>
        <taxon>Teleostei</taxon>
        <taxon>Ostariophysi</taxon>
        <taxon>Cypriniformes</taxon>
        <taxon>Cyprinidae</taxon>
        <taxon>Cyprininae</taxon>
        <taxon>Cyprinus</taxon>
    </lineage>
</organism>
<reference evidence="7" key="1">
    <citation type="submission" date="2025-08" db="UniProtKB">
        <authorList>
            <consortium name="RefSeq"/>
        </authorList>
    </citation>
    <scope>IDENTIFICATION</scope>
    <source>
        <tissue evidence="7">Muscle</tissue>
    </source>
</reference>
<keyword evidence="6" id="KW-0560">Oxidoreductase</keyword>
<comment type="cofactor">
    <cofactor evidence="1">
        <name>FAD</name>
        <dbReference type="ChEBI" id="CHEBI:57692"/>
    </cofactor>
</comment>
<evidence type="ECO:0000256" key="6">
    <source>
        <dbReference type="ARBA" id="ARBA00023002"/>
    </source>
</evidence>
<sequence>MTRNWNLQNSLWDHKGIWEAACKLEPSLQHARIVEDLDWSQALHAAKLVLDRETIRSGPTSFEVIHNYGHGGFGLTIHRGCAEEAWGSCLFGQILEQKGLLAHSKSRL</sequence>
<evidence type="ECO:0000256" key="3">
    <source>
        <dbReference type="ARBA" id="ARBA00022490"/>
    </source>
</evidence>
<dbReference type="GO" id="GO:0071949">
    <property type="term" value="F:FAD binding"/>
    <property type="evidence" value="ECO:0007669"/>
    <property type="project" value="InterPro"/>
</dbReference>
<dbReference type="PANTHER" id="PTHR11530:SF15">
    <property type="entry name" value="D-AMINO-ACID OXIDASE"/>
    <property type="match status" value="1"/>
</dbReference>